<sequence>MRERGGLSLEQERIGWAHALQATRRTLPAGWLAGALDPQLQRKGRVDAFSIKIRLVK</sequence>
<name>A0ABS4WID9_9MICC</name>
<accession>A0ABS4WID9</accession>
<keyword evidence="2" id="KW-1185">Reference proteome</keyword>
<reference evidence="1 2" key="1">
    <citation type="submission" date="2021-03" db="EMBL/GenBank/DDBJ databases">
        <title>Sequencing the genomes of 1000 actinobacteria strains.</title>
        <authorList>
            <person name="Klenk H.-P."/>
        </authorList>
    </citation>
    <scope>NUCLEOTIDE SEQUENCE [LARGE SCALE GENOMIC DNA]</scope>
    <source>
        <strain evidence="1 2">DSM 15454</strain>
    </source>
</reference>
<evidence type="ECO:0000313" key="1">
    <source>
        <dbReference type="EMBL" id="MBP2375981.1"/>
    </source>
</evidence>
<comment type="caution">
    <text evidence="1">The sequence shown here is derived from an EMBL/GenBank/DDBJ whole genome shotgun (WGS) entry which is preliminary data.</text>
</comment>
<proteinExistence type="predicted"/>
<protein>
    <submittedName>
        <fullName evidence="1">Uncharacterized protein</fullName>
    </submittedName>
</protein>
<dbReference type="EMBL" id="JAGIOE010000001">
    <property type="protein sequence ID" value="MBP2375981.1"/>
    <property type="molecule type" value="Genomic_DNA"/>
</dbReference>
<gene>
    <name evidence="1" type="ORF">JOF46_003893</name>
</gene>
<evidence type="ECO:0000313" key="2">
    <source>
        <dbReference type="Proteomes" id="UP000766570"/>
    </source>
</evidence>
<dbReference type="Proteomes" id="UP000766570">
    <property type="component" value="Unassembled WGS sequence"/>
</dbReference>
<organism evidence="1 2">
    <name type="scientific">Paeniglutamicibacter psychrophenolicus</name>
    <dbReference type="NCBI Taxonomy" id="257454"/>
    <lineage>
        <taxon>Bacteria</taxon>
        <taxon>Bacillati</taxon>
        <taxon>Actinomycetota</taxon>
        <taxon>Actinomycetes</taxon>
        <taxon>Micrococcales</taxon>
        <taxon>Micrococcaceae</taxon>
        <taxon>Paeniglutamicibacter</taxon>
    </lineage>
</organism>